<evidence type="ECO:0000256" key="4">
    <source>
        <dbReference type="ARBA" id="ARBA00023002"/>
    </source>
</evidence>
<dbReference type="Gene3D" id="3.50.50.60">
    <property type="entry name" value="FAD/NAD(P)-binding domain"/>
    <property type="match status" value="1"/>
</dbReference>
<dbReference type="eggNOG" id="COG0579">
    <property type="taxonomic scope" value="Bacteria"/>
</dbReference>
<comment type="cofactor">
    <cofactor evidence="1">
        <name>FAD</name>
        <dbReference type="ChEBI" id="CHEBI:57692"/>
    </cofactor>
</comment>
<keyword evidence="2" id="KW-0285">Flavoprotein</keyword>
<evidence type="ECO:0000256" key="2">
    <source>
        <dbReference type="ARBA" id="ARBA00022630"/>
    </source>
</evidence>
<dbReference type="Gene3D" id="3.30.9.10">
    <property type="entry name" value="D-Amino Acid Oxidase, subunit A, domain 2"/>
    <property type="match status" value="1"/>
</dbReference>
<sequence>MLAEQGAEPVDCVVIGAGVVGLAAARGLALAGRDVIVLEAEGAIGTGISSRNSEVIHAGLYYTPGSLKARLCVEGSRAMRAHATRCGIPHALPGKLVVATDTNEEETLATVFERARTNGAEGLRMLSATEARALEPDLVCTAALLSPFTGIIDSHAFMLSLQGEAEAAGAMIAFHAPVTGGRADGDSMLIETGGVEPMRLRARSVVVSAGLAAPRIGAALGLRDVPPASLCRGNYFSLIGRVPFSRLVYPVPVSAGLGVHFTLDLGGAGRFGPDVEWIEREEYNVDPTRGDVFYDAIRRYWPGLPDGALAPAYCGIRPKIQAPGEPERDFLIHGPTETGAPGVVALYGIESPGLTASLAIADHVVEMLS</sequence>
<keyword evidence="8" id="KW-1185">Reference proteome</keyword>
<dbReference type="InterPro" id="IPR006076">
    <property type="entry name" value="FAD-dep_OxRdtase"/>
</dbReference>
<dbReference type="AlphaFoldDB" id="H8FUP1"/>
<protein>
    <submittedName>
        <fullName evidence="7">NAD binding site:FAD dependent oxidoreductase</fullName>
    </submittedName>
</protein>
<dbReference type="PANTHER" id="PTHR43104">
    <property type="entry name" value="L-2-HYDROXYGLUTARATE DEHYDROGENASE, MITOCHONDRIAL"/>
    <property type="match status" value="1"/>
</dbReference>
<comment type="similarity">
    <text evidence="5">Belongs to the L2HGDH family.</text>
</comment>
<name>H8FUP1_MAGML</name>
<dbReference type="RefSeq" id="WP_002729665.1">
    <property type="nucleotide sequence ID" value="NZ_CAHP01000026.1"/>
</dbReference>
<comment type="caution">
    <text evidence="7">The sequence shown here is derived from an EMBL/GenBank/DDBJ whole genome shotgun (WGS) entry which is preliminary data.</text>
</comment>
<accession>H8FUP1</accession>
<keyword evidence="4" id="KW-0560">Oxidoreductase</keyword>
<reference evidence="7 8" key="1">
    <citation type="journal article" date="2012" name="J. Bacteriol.">
        <title>Draft Genome Sequence of the Purple Photosynthetic Bacterium Phaeospirillum molischianum DSM120, a Particularly Versatile Bacterium.</title>
        <authorList>
            <person name="Duquesne K."/>
            <person name="Prima V."/>
            <person name="Ji B."/>
            <person name="Rouy Z."/>
            <person name="Medigue C."/>
            <person name="Talla E."/>
            <person name="Sturgis J.N."/>
        </authorList>
    </citation>
    <scope>NUCLEOTIDE SEQUENCE [LARGE SCALE GENOMIC DNA]</scope>
    <source>
        <strain evidence="8">DSM120</strain>
    </source>
</reference>
<keyword evidence="3" id="KW-0274">FAD</keyword>
<evidence type="ECO:0000256" key="3">
    <source>
        <dbReference type="ARBA" id="ARBA00022827"/>
    </source>
</evidence>
<evidence type="ECO:0000313" key="7">
    <source>
        <dbReference type="EMBL" id="CCG42079.1"/>
    </source>
</evidence>
<evidence type="ECO:0000256" key="1">
    <source>
        <dbReference type="ARBA" id="ARBA00001974"/>
    </source>
</evidence>
<dbReference type="PANTHER" id="PTHR43104:SF4">
    <property type="entry name" value="L-2-HYDROXYGLUTARATE DEHYDROGENASE, MITOCHONDRIAL"/>
    <property type="match status" value="1"/>
</dbReference>
<dbReference type="Proteomes" id="UP000004169">
    <property type="component" value="Unassembled WGS sequence"/>
</dbReference>
<dbReference type="SUPFAM" id="SSF51905">
    <property type="entry name" value="FAD/NAD(P)-binding domain"/>
    <property type="match status" value="1"/>
</dbReference>
<dbReference type="EMBL" id="CAHP01000026">
    <property type="protein sequence ID" value="CCG42079.1"/>
    <property type="molecule type" value="Genomic_DNA"/>
</dbReference>
<evidence type="ECO:0000256" key="5">
    <source>
        <dbReference type="ARBA" id="ARBA00037941"/>
    </source>
</evidence>
<dbReference type="InterPro" id="IPR036188">
    <property type="entry name" value="FAD/NAD-bd_sf"/>
</dbReference>
<gene>
    <name evidence="7" type="ORF">PHAMO_320048</name>
</gene>
<proteinExistence type="inferred from homology"/>
<feature type="domain" description="FAD dependent oxidoreductase" evidence="6">
    <location>
        <begin position="11"/>
        <end position="367"/>
    </location>
</feature>
<evidence type="ECO:0000259" key="6">
    <source>
        <dbReference type="Pfam" id="PF01266"/>
    </source>
</evidence>
<evidence type="ECO:0000313" key="8">
    <source>
        <dbReference type="Proteomes" id="UP000004169"/>
    </source>
</evidence>
<dbReference type="GO" id="GO:0047545">
    <property type="term" value="F:(S)-2-hydroxyglutarate dehydrogenase activity"/>
    <property type="evidence" value="ECO:0007669"/>
    <property type="project" value="TreeGrafter"/>
</dbReference>
<dbReference type="Pfam" id="PF01266">
    <property type="entry name" value="DAO"/>
    <property type="match status" value="1"/>
</dbReference>
<dbReference type="STRING" id="1150626.PHAMO_320048"/>
<organism evidence="7 8">
    <name type="scientific">Magnetospirillum molischianum DSM 120</name>
    <dbReference type="NCBI Taxonomy" id="1150626"/>
    <lineage>
        <taxon>Bacteria</taxon>
        <taxon>Pseudomonadati</taxon>
        <taxon>Pseudomonadota</taxon>
        <taxon>Alphaproteobacteria</taxon>
        <taxon>Rhodospirillales</taxon>
        <taxon>Rhodospirillaceae</taxon>
        <taxon>Magnetospirillum</taxon>
    </lineage>
</organism>